<dbReference type="OrthoDB" id="7351979at2"/>
<evidence type="ECO:0000313" key="3">
    <source>
        <dbReference type="Proteomes" id="UP000268016"/>
    </source>
</evidence>
<feature type="domain" description="DUF6314" evidence="1">
    <location>
        <begin position="7"/>
        <end position="135"/>
    </location>
</feature>
<dbReference type="Pfam" id="PF19834">
    <property type="entry name" value="DUF6314"/>
    <property type="match status" value="1"/>
</dbReference>
<accession>A0A3N2R4F1</accession>
<evidence type="ECO:0000313" key="2">
    <source>
        <dbReference type="EMBL" id="ROU02370.1"/>
    </source>
</evidence>
<keyword evidence="3" id="KW-1185">Reference proteome</keyword>
<dbReference type="EMBL" id="RDRB01000004">
    <property type="protein sequence ID" value="ROU02370.1"/>
    <property type="molecule type" value="Genomic_DNA"/>
</dbReference>
<evidence type="ECO:0000259" key="1">
    <source>
        <dbReference type="Pfam" id="PF19834"/>
    </source>
</evidence>
<protein>
    <submittedName>
        <fullName evidence="2">Trigger factor</fullName>
    </submittedName>
</protein>
<proteinExistence type="predicted"/>
<dbReference type="InterPro" id="IPR045632">
    <property type="entry name" value="DUF6314"/>
</dbReference>
<name>A0A3N2R4F1_9RHOB</name>
<organism evidence="2 3">
    <name type="scientific">Histidinibacterium lentulum</name>
    <dbReference type="NCBI Taxonomy" id="2480588"/>
    <lineage>
        <taxon>Bacteria</taxon>
        <taxon>Pseudomonadati</taxon>
        <taxon>Pseudomonadota</taxon>
        <taxon>Alphaproteobacteria</taxon>
        <taxon>Rhodobacterales</taxon>
        <taxon>Paracoccaceae</taxon>
        <taxon>Histidinibacterium</taxon>
    </lineage>
</organism>
<dbReference type="RefSeq" id="WP_123641889.1">
    <property type="nucleotide sequence ID" value="NZ_ML119084.1"/>
</dbReference>
<sequence>MVDLGFLAGEWRLARRVDDARAGAVLRFEGTARFLRDGAGLCCEESGRWIGGAQDGMAGTRRSLWRDGGDGRIAVLFGDGRPFHDFEPGGEADAVHLCGADRYAVRYRFGEADWEAVWRVTGPFKDYVMISRYGRG</sequence>
<comment type="caution">
    <text evidence="2">The sequence shown here is derived from an EMBL/GenBank/DDBJ whole genome shotgun (WGS) entry which is preliminary data.</text>
</comment>
<dbReference type="AlphaFoldDB" id="A0A3N2R4F1"/>
<dbReference type="Proteomes" id="UP000268016">
    <property type="component" value="Unassembled WGS sequence"/>
</dbReference>
<reference evidence="2 3" key="1">
    <citation type="submission" date="2018-10" db="EMBL/GenBank/DDBJ databases">
        <title>Histidinibacterium lentulum gen. nov., sp. nov., a marine bacterium from the culture broth of Picochlorum sp. 122.</title>
        <authorList>
            <person name="Wang G."/>
        </authorList>
    </citation>
    <scope>NUCLEOTIDE SEQUENCE [LARGE SCALE GENOMIC DNA]</scope>
    <source>
        <strain evidence="2 3">B17</strain>
    </source>
</reference>
<gene>
    <name evidence="2" type="ORF">EAT49_08480</name>
</gene>